<dbReference type="PIRSF" id="PIRSF006337">
    <property type="entry name" value="Trehalose_TreZ"/>
    <property type="match status" value="1"/>
</dbReference>
<accession>A0A848GQ87</accession>
<dbReference type="Proteomes" id="UP000583266">
    <property type="component" value="Unassembled WGS sequence"/>
</dbReference>
<dbReference type="UniPathway" id="UPA00299"/>
<dbReference type="NCBIfam" id="TIGR02402">
    <property type="entry name" value="trehalose_TreZ"/>
    <property type="match status" value="1"/>
</dbReference>
<dbReference type="SUPFAM" id="SSF51445">
    <property type="entry name" value="(Trans)glycosidases"/>
    <property type="match status" value="1"/>
</dbReference>
<evidence type="ECO:0000256" key="14">
    <source>
        <dbReference type="PIRNR" id="PIRNR006337"/>
    </source>
</evidence>
<comment type="similarity">
    <text evidence="3 14">Belongs to the glycosyl hydrolase 13 family.</text>
</comment>
<evidence type="ECO:0000256" key="12">
    <source>
        <dbReference type="ARBA" id="ARBA00034013"/>
    </source>
</evidence>
<evidence type="ECO:0000256" key="7">
    <source>
        <dbReference type="ARBA" id="ARBA00022801"/>
    </source>
</evidence>
<dbReference type="InterPro" id="IPR012768">
    <property type="entry name" value="Trehalose_TreZ"/>
</dbReference>
<dbReference type="PANTHER" id="PTHR43651:SF11">
    <property type="entry name" value="MALTO-OLIGOSYLTREHALOSE TREHALOHYDROLASE"/>
    <property type="match status" value="1"/>
</dbReference>
<dbReference type="InterPro" id="IPR017853">
    <property type="entry name" value="GH"/>
</dbReference>
<evidence type="ECO:0000256" key="9">
    <source>
        <dbReference type="ARBA" id="ARBA00023295"/>
    </source>
</evidence>
<keyword evidence="9 14" id="KW-0326">Glycosidase</keyword>
<dbReference type="Gene3D" id="3.20.20.80">
    <property type="entry name" value="Glycosidases"/>
    <property type="match status" value="1"/>
</dbReference>
<evidence type="ECO:0000256" key="6">
    <source>
        <dbReference type="ARBA" id="ARBA00022490"/>
    </source>
</evidence>
<dbReference type="InterPro" id="IPR044901">
    <property type="entry name" value="Trehalose_TreZ_E-set_sf"/>
</dbReference>
<dbReference type="CDD" id="cd02853">
    <property type="entry name" value="E_set_MTHase_like_N"/>
    <property type="match status" value="1"/>
</dbReference>
<evidence type="ECO:0000256" key="10">
    <source>
        <dbReference type="ARBA" id="ARBA00032057"/>
    </source>
</evidence>
<dbReference type="GO" id="GO:0005737">
    <property type="term" value="C:cytoplasm"/>
    <property type="evidence" value="ECO:0007669"/>
    <property type="project" value="UniProtKB-SubCell"/>
</dbReference>
<dbReference type="PANTHER" id="PTHR43651">
    <property type="entry name" value="1,4-ALPHA-GLUCAN-BRANCHING ENZYME"/>
    <property type="match status" value="1"/>
</dbReference>
<keyword evidence="7 14" id="KW-0378">Hydrolase</keyword>
<gene>
    <name evidence="17" type="primary">treZ</name>
    <name evidence="17" type="ORF">HHL17_18525</name>
</gene>
<feature type="binding site" evidence="15">
    <location>
        <begin position="394"/>
        <end position="399"/>
    </location>
    <ligand>
        <name>substrate</name>
    </ligand>
</feature>
<keyword evidence="6" id="KW-0963">Cytoplasm</keyword>
<dbReference type="InterPro" id="IPR014756">
    <property type="entry name" value="Ig_E-set"/>
</dbReference>
<dbReference type="SMART" id="SM00642">
    <property type="entry name" value="Aamy"/>
    <property type="match status" value="1"/>
</dbReference>
<comment type="subcellular location">
    <subcellularLocation>
        <location evidence="1">Cytoplasm</location>
    </subcellularLocation>
</comment>
<comment type="pathway">
    <text evidence="2 14">Glycan biosynthesis; trehalose biosynthesis.</text>
</comment>
<dbReference type="Gene3D" id="2.60.40.10">
    <property type="entry name" value="Immunoglobulins"/>
    <property type="match status" value="1"/>
</dbReference>
<feature type="binding site" evidence="15">
    <location>
        <begin position="262"/>
        <end position="267"/>
    </location>
    <ligand>
        <name>substrate</name>
    </ligand>
</feature>
<evidence type="ECO:0000256" key="3">
    <source>
        <dbReference type="ARBA" id="ARBA00008061"/>
    </source>
</evidence>
<keyword evidence="18" id="KW-1185">Reference proteome</keyword>
<dbReference type="GO" id="GO:0033942">
    <property type="term" value="F:4-alpha-D-(1-&gt;4)-alpha-D-glucanotrehalose trehalohydrolase activity"/>
    <property type="evidence" value="ECO:0007669"/>
    <property type="project" value="UniProtKB-EC"/>
</dbReference>
<keyword evidence="8" id="KW-0119">Carbohydrate metabolism</keyword>
<feature type="binding site" evidence="15">
    <location>
        <begin position="326"/>
        <end position="330"/>
    </location>
    <ligand>
        <name>substrate</name>
    </ligand>
</feature>
<comment type="caution">
    <text evidence="17">The sequence shown here is derived from an EMBL/GenBank/DDBJ whole genome shotgun (WGS) entry which is preliminary data.</text>
</comment>
<proteinExistence type="inferred from homology"/>
<dbReference type="InterPro" id="IPR013783">
    <property type="entry name" value="Ig-like_fold"/>
</dbReference>
<evidence type="ECO:0000256" key="2">
    <source>
        <dbReference type="ARBA" id="ARBA00005199"/>
    </source>
</evidence>
<dbReference type="AlphaFoldDB" id="A0A848GQ87"/>
<evidence type="ECO:0000256" key="4">
    <source>
        <dbReference type="ARBA" id="ARBA00012268"/>
    </source>
</evidence>
<evidence type="ECO:0000256" key="8">
    <source>
        <dbReference type="ARBA" id="ARBA00023277"/>
    </source>
</evidence>
<comment type="catalytic activity">
    <reaction evidence="12 14">
        <text>hydrolysis of (1-&gt;4)-alpha-D-glucosidic linkage in 4-alpha-D-[(1-&gt;4)-alpha-D-glucanosyl]n trehalose to yield trehalose and (1-&gt;4)-alpha-D-glucan.</text>
        <dbReference type="EC" id="3.2.1.141"/>
    </reaction>
</comment>
<dbReference type="InterPro" id="IPR006047">
    <property type="entry name" value="GH13_cat_dom"/>
</dbReference>
<evidence type="ECO:0000313" key="18">
    <source>
        <dbReference type="Proteomes" id="UP000583266"/>
    </source>
</evidence>
<dbReference type="CDD" id="cd11325">
    <property type="entry name" value="AmyAc_GTHase"/>
    <property type="match status" value="1"/>
</dbReference>
<dbReference type="Pfam" id="PF00128">
    <property type="entry name" value="Alpha-amylase"/>
    <property type="match status" value="1"/>
</dbReference>
<evidence type="ECO:0000256" key="11">
    <source>
        <dbReference type="ARBA" id="ARBA00033284"/>
    </source>
</evidence>
<feature type="domain" description="Glycosyl hydrolase family 13 catalytic" evidence="16">
    <location>
        <begin position="118"/>
        <end position="493"/>
    </location>
</feature>
<dbReference type="EC" id="3.2.1.141" evidence="4 13"/>
<sequence>MMTRYQQQGALLKENGECVFRVWAPFRKSVTLLLLGGEEVAYALTPEDNGYWSVTVQDVADGMHYYYLLDEHLQRPDPASRRQESTVHRASCVADPASFAFTDEGWKGIQPEDLIIYEIHIGAFTPEGTFQAARERLPALEALGITAIELMPVCQYPGDRNWGYDGVYPFALHNRYGATDDFKALVNTAHHLGMAVILDLPFCRSGAEGNYQPDYGPYFTEKYTTPWGTGLNLDDAWCDPVRDFYIQNALMWLDEFHVDGLRLDTLHACQDNSAQHFTWQLSAAVQELEQQTGRRKLLIASTDLNDPRYTNPVSAGGYGFTAQWADEFHHALHSLLTGETQGYYEDFGQVAHLARAFTNAFVYTGQYSSFRKRKFGRQLTDSDARHFVVFSQNHEQTGNRMLGERLTTLVSFEALKLAASAVILSPFIPLLFMGEEYGEKSPFLFFTAHGDPDLVEKMKKNRSRWFSAFFNTNKSIPDPQLEDTFLRSRLQWDTTTEANTAMLACYRFLIAFRKHRPAMRAISNDALQIYPAGQLPLLVVKRTSGQDTVLIILNFDKAVQTYRHMAPTPLKKIFDSAHEMWNGPGVKAADEVLENESILLQPLSAVVYEMAHHEE</sequence>
<evidence type="ECO:0000256" key="13">
    <source>
        <dbReference type="NCBIfam" id="TIGR02402"/>
    </source>
</evidence>
<name>A0A848GQ87_9BACT</name>
<dbReference type="EMBL" id="JABBGC010000002">
    <property type="protein sequence ID" value="NML39202.1"/>
    <property type="molecule type" value="Genomic_DNA"/>
</dbReference>
<evidence type="ECO:0000256" key="5">
    <source>
        <dbReference type="ARBA" id="ARBA00015938"/>
    </source>
</evidence>
<evidence type="ECO:0000256" key="15">
    <source>
        <dbReference type="PIRSR" id="PIRSR006337-2"/>
    </source>
</evidence>
<protein>
    <recommendedName>
        <fullName evidence="5 13">Malto-oligosyltrehalose trehalohydrolase</fullName>
        <shortName evidence="14">MTHase</shortName>
        <ecNumber evidence="4 13">3.2.1.141</ecNumber>
    </recommendedName>
    <alternativeName>
        <fullName evidence="11 14">4-alpha-D-((1-&gt;4)-alpha-D-glucano)trehalose trehalohydrolase</fullName>
    </alternativeName>
    <alternativeName>
        <fullName evidence="10 14">Maltooligosyl trehalose trehalohydrolase</fullName>
    </alternativeName>
</protein>
<dbReference type="GO" id="GO:0005992">
    <property type="term" value="P:trehalose biosynthetic process"/>
    <property type="evidence" value="ECO:0007669"/>
    <property type="project" value="UniProtKB-UniRule"/>
</dbReference>
<evidence type="ECO:0000313" key="17">
    <source>
        <dbReference type="EMBL" id="NML39202.1"/>
    </source>
</evidence>
<reference evidence="17 18" key="1">
    <citation type="submission" date="2020-04" db="EMBL/GenBank/DDBJ databases">
        <title>Chitinophaga sp. G-6-1-13 sp. nov., isolated from soil.</title>
        <authorList>
            <person name="Dahal R.H."/>
            <person name="Chaudhary D.K."/>
        </authorList>
    </citation>
    <scope>NUCLEOTIDE SEQUENCE [LARGE SCALE GENOMIC DNA]</scope>
    <source>
        <strain evidence="17 18">G-6-1-13</strain>
    </source>
</reference>
<organism evidence="17 18">
    <name type="scientific">Chitinophaga fulva</name>
    <dbReference type="NCBI Taxonomy" id="2728842"/>
    <lineage>
        <taxon>Bacteria</taxon>
        <taxon>Pseudomonadati</taxon>
        <taxon>Bacteroidota</taxon>
        <taxon>Chitinophagia</taxon>
        <taxon>Chitinophagales</taxon>
        <taxon>Chitinophagaceae</taxon>
        <taxon>Chitinophaga</taxon>
    </lineage>
</organism>
<evidence type="ECO:0000256" key="1">
    <source>
        <dbReference type="ARBA" id="ARBA00004496"/>
    </source>
</evidence>
<dbReference type="Gene3D" id="1.10.10.760">
    <property type="entry name" value="E-set domains of sugar-utilizing enzymes"/>
    <property type="match status" value="1"/>
</dbReference>
<dbReference type="SUPFAM" id="SSF81296">
    <property type="entry name" value="E set domains"/>
    <property type="match status" value="1"/>
</dbReference>
<evidence type="ECO:0000259" key="16">
    <source>
        <dbReference type="SMART" id="SM00642"/>
    </source>
</evidence>
<dbReference type="RefSeq" id="WP_169226304.1">
    <property type="nucleotide sequence ID" value="NZ_JABBGC010000002.1"/>
</dbReference>